<organism evidence="1 2">
    <name type="scientific">Ramlibacter aquaticus</name>
    <dbReference type="NCBI Taxonomy" id="2780094"/>
    <lineage>
        <taxon>Bacteria</taxon>
        <taxon>Pseudomonadati</taxon>
        <taxon>Pseudomonadota</taxon>
        <taxon>Betaproteobacteria</taxon>
        <taxon>Burkholderiales</taxon>
        <taxon>Comamonadaceae</taxon>
        <taxon>Ramlibacter</taxon>
    </lineage>
</organism>
<dbReference type="EMBL" id="JADDOJ010000004">
    <property type="protein sequence ID" value="MBE7939351.1"/>
    <property type="molecule type" value="Genomic_DNA"/>
</dbReference>
<comment type="caution">
    <text evidence="1">The sequence shown here is derived from an EMBL/GenBank/DDBJ whole genome shotgun (WGS) entry which is preliminary data.</text>
</comment>
<accession>A0ABR9SAI1</accession>
<keyword evidence="2" id="KW-1185">Reference proteome</keyword>
<dbReference type="Proteomes" id="UP000715965">
    <property type="component" value="Unassembled WGS sequence"/>
</dbReference>
<dbReference type="RefSeq" id="WP_193778897.1">
    <property type="nucleotide sequence ID" value="NZ_JADDOJ010000004.1"/>
</dbReference>
<evidence type="ECO:0000313" key="1">
    <source>
        <dbReference type="EMBL" id="MBE7939351.1"/>
    </source>
</evidence>
<name>A0ABR9SAI1_9BURK</name>
<gene>
    <name evidence="1" type="ORF">IM725_02045</name>
</gene>
<protein>
    <submittedName>
        <fullName evidence="1">Uncharacterized protein</fullName>
    </submittedName>
</protein>
<evidence type="ECO:0000313" key="2">
    <source>
        <dbReference type="Proteomes" id="UP000715965"/>
    </source>
</evidence>
<sequence>MFDRIKKAFGRSNDLAGGKPSAAAPSALGPVSQWAASQGWDLRADAGQGMTLEGQVQGRPWRLQIGPSTRGYIRNHDELRARAELGLAPGVAVLVINRALKDQLERQAYRMYTDSLQTSLDSSMPEEMRWLSIYDEVGWDTLPIEFWKRFSVLSDRRETAQALLDASLADSLMHWPQPGPSPEDPMLLLVMNGKAYLRMALNPARLPTLQHASAVFSAACERALAAFPG</sequence>
<proteinExistence type="predicted"/>
<reference evidence="1 2" key="1">
    <citation type="submission" date="2020-10" db="EMBL/GenBank/DDBJ databases">
        <title>Draft genome of Ramlibacter aquaticus LMG 30558.</title>
        <authorList>
            <person name="Props R."/>
        </authorList>
    </citation>
    <scope>NUCLEOTIDE SEQUENCE [LARGE SCALE GENOMIC DNA]</scope>
    <source>
        <strain evidence="1 2">LMG 30558</strain>
    </source>
</reference>